<evidence type="ECO:0000256" key="3">
    <source>
        <dbReference type="ARBA" id="ARBA00023002"/>
    </source>
</evidence>
<proteinExistence type="inferred from homology"/>
<comment type="catalytic activity">
    <reaction evidence="4">
        <text>(R)-pantoate + NADP(+) = 2-dehydropantoate + NADPH + H(+)</text>
        <dbReference type="Rhea" id="RHEA:16233"/>
        <dbReference type="ChEBI" id="CHEBI:11561"/>
        <dbReference type="ChEBI" id="CHEBI:15378"/>
        <dbReference type="ChEBI" id="CHEBI:15980"/>
        <dbReference type="ChEBI" id="CHEBI:57783"/>
        <dbReference type="ChEBI" id="CHEBI:58349"/>
        <dbReference type="EC" id="1.1.1.169"/>
    </reaction>
</comment>
<dbReference type="Gene3D" id="1.10.1040.10">
    <property type="entry name" value="N-(1-d-carboxylethyl)-l-norvaline Dehydrogenase, domain 2"/>
    <property type="match status" value="1"/>
</dbReference>
<comment type="function">
    <text evidence="4">Catalyzes the NADPH-dependent reduction of ketopantoate into pantoic acid.</text>
</comment>
<evidence type="ECO:0000256" key="1">
    <source>
        <dbReference type="ARBA" id="ARBA00007870"/>
    </source>
</evidence>
<keyword evidence="2 4" id="KW-0521">NADP</keyword>
<dbReference type="Proteomes" id="UP000003100">
    <property type="component" value="Unassembled WGS sequence"/>
</dbReference>
<name>C0CPC9_BLAHS</name>
<dbReference type="InterPro" id="IPR013328">
    <property type="entry name" value="6PGD_dom2"/>
</dbReference>
<dbReference type="UniPathway" id="UPA00028">
    <property type="reaction ID" value="UER00004"/>
</dbReference>
<sequence length="308" mass="33828">MGMKIKSAAIIGLGAVGGFFAPAFAKVLGEENFCVIAQGERKERLEKGLTVNGEFCKFSIVTPKEAKPVDLVIMAVKESGFAQAVEEIRNLVGENTQILCVMNGVGHEEVLEKTFGKSHVMYSYMKITASKNGNTITYDPGCSFRFGEKKNTVLSERVRAVKDLMEECSLPYCIEEDMELGIWRKFMLNVGTNLPCALLGLPYGPCCKSEHAVKIQRALMREVVAIAQAKGIALDEQAAEAQLKMSKGFPAQSKPSTLQDLEHKRKTEIEMFAGEVVKMGESLGISTPFCWMIQEAIQTLEEKNAGVI</sequence>
<dbReference type="HOGENOM" id="CLU_031468_6_0_9"/>
<keyword evidence="3 4" id="KW-0560">Oxidoreductase</keyword>
<dbReference type="EMBL" id="ACBZ01000151">
    <property type="protein sequence ID" value="EEG48367.1"/>
    <property type="molecule type" value="Genomic_DNA"/>
</dbReference>
<dbReference type="GO" id="GO:0008677">
    <property type="term" value="F:2-dehydropantoate 2-reductase activity"/>
    <property type="evidence" value="ECO:0007669"/>
    <property type="project" value="UniProtKB-EC"/>
</dbReference>
<dbReference type="GO" id="GO:0015940">
    <property type="term" value="P:pantothenate biosynthetic process"/>
    <property type="evidence" value="ECO:0007669"/>
    <property type="project" value="UniProtKB-UniPathway"/>
</dbReference>
<keyword evidence="8" id="KW-1185">Reference proteome</keyword>
<dbReference type="GO" id="GO:0005737">
    <property type="term" value="C:cytoplasm"/>
    <property type="evidence" value="ECO:0007669"/>
    <property type="project" value="TreeGrafter"/>
</dbReference>
<accession>C0CPC9</accession>
<dbReference type="AlphaFoldDB" id="C0CPC9"/>
<dbReference type="Pfam" id="PF02558">
    <property type="entry name" value="ApbA"/>
    <property type="match status" value="1"/>
</dbReference>
<protein>
    <recommendedName>
        <fullName evidence="4">2-dehydropantoate 2-reductase</fullName>
        <ecNumber evidence="4">1.1.1.169</ecNumber>
    </recommendedName>
    <alternativeName>
        <fullName evidence="4">Ketopantoate reductase</fullName>
    </alternativeName>
</protein>
<dbReference type="InterPro" id="IPR003710">
    <property type="entry name" value="ApbA"/>
</dbReference>
<dbReference type="PANTHER" id="PTHR21708:SF26">
    <property type="entry name" value="2-DEHYDROPANTOATE 2-REDUCTASE"/>
    <property type="match status" value="1"/>
</dbReference>
<dbReference type="PATRIC" id="fig|476272.21.peg.861"/>
<dbReference type="eggNOG" id="COG1893">
    <property type="taxonomic scope" value="Bacteria"/>
</dbReference>
<evidence type="ECO:0000313" key="7">
    <source>
        <dbReference type="EMBL" id="EEG48367.1"/>
    </source>
</evidence>
<reference evidence="7 8" key="1">
    <citation type="submission" date="2009-01" db="EMBL/GenBank/DDBJ databases">
        <authorList>
            <person name="Fulton L."/>
            <person name="Clifton S."/>
            <person name="Fulton B."/>
            <person name="Xu J."/>
            <person name="Minx P."/>
            <person name="Pepin K.H."/>
            <person name="Johnson M."/>
            <person name="Bhonagiri V."/>
            <person name="Nash W.E."/>
            <person name="Mardis E.R."/>
            <person name="Wilson R.K."/>
        </authorList>
    </citation>
    <scope>NUCLEOTIDE SEQUENCE [LARGE SCALE GENOMIC DNA]</scope>
    <source>
        <strain evidence="8">DSM 10507 / JCM 14656 / S5a33</strain>
    </source>
</reference>
<dbReference type="InterPro" id="IPR013752">
    <property type="entry name" value="KPA_reductase"/>
</dbReference>
<evidence type="ECO:0000259" key="5">
    <source>
        <dbReference type="Pfam" id="PF02558"/>
    </source>
</evidence>
<organism evidence="7 8">
    <name type="scientific">Blautia hydrogenotrophica (strain DSM 10507 / JCM 14656 / S5a33)</name>
    <name type="common">Ruminococcus hydrogenotrophicus</name>
    <dbReference type="NCBI Taxonomy" id="476272"/>
    <lineage>
        <taxon>Bacteria</taxon>
        <taxon>Bacillati</taxon>
        <taxon>Bacillota</taxon>
        <taxon>Clostridia</taxon>
        <taxon>Lachnospirales</taxon>
        <taxon>Lachnospiraceae</taxon>
        <taxon>Blautia</taxon>
    </lineage>
</organism>
<dbReference type="SUPFAM" id="SSF51735">
    <property type="entry name" value="NAD(P)-binding Rossmann-fold domains"/>
    <property type="match status" value="1"/>
</dbReference>
<evidence type="ECO:0000259" key="6">
    <source>
        <dbReference type="Pfam" id="PF08546"/>
    </source>
</evidence>
<dbReference type="PANTHER" id="PTHR21708">
    <property type="entry name" value="PROBABLE 2-DEHYDROPANTOATE 2-REDUCTASE"/>
    <property type="match status" value="1"/>
</dbReference>
<dbReference type="SUPFAM" id="SSF48179">
    <property type="entry name" value="6-phosphogluconate dehydrogenase C-terminal domain-like"/>
    <property type="match status" value="1"/>
</dbReference>
<dbReference type="InterPro" id="IPR051402">
    <property type="entry name" value="KPR-Related"/>
</dbReference>
<evidence type="ECO:0000256" key="2">
    <source>
        <dbReference type="ARBA" id="ARBA00022857"/>
    </source>
</evidence>
<dbReference type="InterPro" id="IPR008927">
    <property type="entry name" value="6-PGluconate_DH-like_C_sf"/>
</dbReference>
<dbReference type="Pfam" id="PF08546">
    <property type="entry name" value="ApbA_C"/>
    <property type="match status" value="1"/>
</dbReference>
<comment type="similarity">
    <text evidence="1 4">Belongs to the ketopantoate reductase family.</text>
</comment>
<evidence type="ECO:0000313" key="8">
    <source>
        <dbReference type="Proteomes" id="UP000003100"/>
    </source>
</evidence>
<comment type="pathway">
    <text evidence="4">Cofactor biosynthesis; (R)-pantothenate biosynthesis; (R)-pantoate from 3-methyl-2-oxobutanoate: step 2/2.</text>
</comment>
<dbReference type="FunFam" id="1.10.1040.10:FF:000017">
    <property type="entry name" value="2-dehydropantoate 2-reductase"/>
    <property type="match status" value="1"/>
</dbReference>
<dbReference type="InterPro" id="IPR036291">
    <property type="entry name" value="NAD(P)-bd_dom_sf"/>
</dbReference>
<feature type="domain" description="Ketopantoate reductase N-terminal" evidence="5">
    <location>
        <begin position="9"/>
        <end position="135"/>
    </location>
</feature>
<dbReference type="InterPro" id="IPR013332">
    <property type="entry name" value="KPR_N"/>
</dbReference>
<keyword evidence="4" id="KW-0566">Pantothenate biosynthesis</keyword>
<feature type="domain" description="Ketopantoate reductase C-terminal" evidence="6">
    <location>
        <begin position="177"/>
        <end position="300"/>
    </location>
</feature>
<evidence type="ECO:0000256" key="4">
    <source>
        <dbReference type="RuleBase" id="RU362068"/>
    </source>
</evidence>
<reference evidence="7 8" key="2">
    <citation type="submission" date="2009-02" db="EMBL/GenBank/DDBJ databases">
        <title>Draft genome sequence of Blautia hydrogenotrophica DSM 10507 (Ruminococcus hydrogenotrophicus DSM 10507).</title>
        <authorList>
            <person name="Sudarsanam P."/>
            <person name="Ley R."/>
            <person name="Guruge J."/>
            <person name="Turnbaugh P.J."/>
            <person name="Mahowald M."/>
            <person name="Liep D."/>
            <person name="Gordon J."/>
        </authorList>
    </citation>
    <scope>NUCLEOTIDE SEQUENCE [LARGE SCALE GENOMIC DNA]</scope>
    <source>
        <strain evidence="8">DSM 10507 / JCM 14656 / S5a33</strain>
    </source>
</reference>
<gene>
    <name evidence="7" type="ORF">RUMHYD_02730</name>
</gene>
<dbReference type="EC" id="1.1.1.169" evidence="4"/>
<dbReference type="Gene3D" id="3.40.50.720">
    <property type="entry name" value="NAD(P)-binding Rossmann-like Domain"/>
    <property type="match status" value="1"/>
</dbReference>
<dbReference type="NCBIfam" id="TIGR00745">
    <property type="entry name" value="apbA_panE"/>
    <property type="match status" value="1"/>
</dbReference>